<dbReference type="NCBIfam" id="TIGR00589">
    <property type="entry name" value="ogt"/>
    <property type="match status" value="1"/>
</dbReference>
<dbReference type="AlphaFoldDB" id="A0A4X2KWA6"/>
<dbReference type="GeneTree" id="ENSGT00390000015799"/>
<dbReference type="Gene3D" id="1.10.10.10">
    <property type="entry name" value="Winged helix-like DNA-binding domain superfamily/Winged helix DNA-binding domain"/>
    <property type="match status" value="1"/>
</dbReference>
<dbReference type="InterPro" id="IPR001497">
    <property type="entry name" value="MethylDNA_cys_MeTrfase_AS"/>
</dbReference>
<evidence type="ECO:0000256" key="3">
    <source>
        <dbReference type="ARBA" id="ARBA00003317"/>
    </source>
</evidence>
<dbReference type="STRING" id="29139.ENSVURP00010013625"/>
<evidence type="ECO:0000256" key="4">
    <source>
        <dbReference type="ARBA" id="ARBA00004123"/>
    </source>
</evidence>
<comment type="catalytic activity">
    <reaction evidence="1">
        <text>a 4-O-methyl-thymidine in DNA + L-cysteinyl-[protein] = a thymidine in DNA + S-methyl-L-cysteinyl-[protein]</text>
        <dbReference type="Rhea" id="RHEA:53428"/>
        <dbReference type="Rhea" id="RHEA-COMP:10131"/>
        <dbReference type="Rhea" id="RHEA-COMP:10132"/>
        <dbReference type="Rhea" id="RHEA-COMP:13555"/>
        <dbReference type="Rhea" id="RHEA-COMP:13556"/>
        <dbReference type="ChEBI" id="CHEBI:29950"/>
        <dbReference type="ChEBI" id="CHEBI:82612"/>
        <dbReference type="ChEBI" id="CHEBI:137386"/>
        <dbReference type="ChEBI" id="CHEBI:137387"/>
        <dbReference type="EC" id="2.1.1.63"/>
    </reaction>
</comment>
<dbReference type="InterPro" id="IPR014048">
    <property type="entry name" value="MethylDNA_cys_MeTrfase_DNA-bd"/>
</dbReference>
<evidence type="ECO:0000256" key="17">
    <source>
        <dbReference type="ARBA" id="ARBA00030795"/>
    </source>
</evidence>
<keyword evidence="11" id="KW-0479">Metal-binding</keyword>
<evidence type="ECO:0000256" key="14">
    <source>
        <dbReference type="ARBA" id="ARBA00023125"/>
    </source>
</evidence>
<accession>A0A4X2KWA6</accession>
<comment type="cofactor">
    <cofactor evidence="2">
        <name>Zn(2+)</name>
        <dbReference type="ChEBI" id="CHEBI:29105"/>
    </cofactor>
</comment>
<organism evidence="23 24">
    <name type="scientific">Vombatus ursinus</name>
    <name type="common">Common wombat</name>
    <dbReference type="NCBI Taxonomy" id="29139"/>
    <lineage>
        <taxon>Eukaryota</taxon>
        <taxon>Metazoa</taxon>
        <taxon>Chordata</taxon>
        <taxon>Craniata</taxon>
        <taxon>Vertebrata</taxon>
        <taxon>Euteleostomi</taxon>
        <taxon>Mammalia</taxon>
        <taxon>Metatheria</taxon>
        <taxon>Diprotodontia</taxon>
        <taxon>Vombatidae</taxon>
        <taxon>Vombatus</taxon>
    </lineage>
</organism>
<keyword evidence="10" id="KW-0808">Transferase</keyword>
<evidence type="ECO:0000256" key="8">
    <source>
        <dbReference type="ARBA" id="ARBA00022553"/>
    </source>
</evidence>
<evidence type="ECO:0000256" key="12">
    <source>
        <dbReference type="ARBA" id="ARBA00022763"/>
    </source>
</evidence>
<keyword evidence="24" id="KW-1185">Reference proteome</keyword>
<evidence type="ECO:0000256" key="6">
    <source>
        <dbReference type="ARBA" id="ARBA00011918"/>
    </source>
</evidence>
<dbReference type="PANTHER" id="PTHR46460:SF1">
    <property type="entry name" value="METHYLATED-DNA--PROTEIN-CYSTEINE METHYLTRANSFERASE"/>
    <property type="match status" value="1"/>
</dbReference>
<evidence type="ECO:0000256" key="19">
    <source>
        <dbReference type="ARBA" id="ARBA00049348"/>
    </source>
</evidence>
<feature type="domain" description="Methylguanine DNA methyltransferase ribonuclease-like" evidence="22">
    <location>
        <begin position="37"/>
        <end position="113"/>
    </location>
</feature>
<protein>
    <recommendedName>
        <fullName evidence="7">Methylated-DNA--protein-cysteine methyltransferase</fullName>
        <ecNumber evidence="6">2.1.1.63</ecNumber>
    </recommendedName>
    <alternativeName>
        <fullName evidence="17">6-O-methylguanine-DNA methyltransferase</fullName>
    </alternativeName>
    <alternativeName>
        <fullName evidence="18">O-6-methylguanine-DNA-alkyltransferase</fullName>
    </alternativeName>
</protein>
<dbReference type="InterPro" id="IPR036217">
    <property type="entry name" value="MethylDNA_cys_MeTrfase_DNAb"/>
</dbReference>
<dbReference type="GO" id="GO:0032259">
    <property type="term" value="P:methylation"/>
    <property type="evidence" value="ECO:0007669"/>
    <property type="project" value="UniProtKB-KW"/>
</dbReference>
<keyword evidence="16" id="KW-0539">Nucleus</keyword>
<keyword evidence="15" id="KW-0234">DNA repair</keyword>
<evidence type="ECO:0000256" key="16">
    <source>
        <dbReference type="ARBA" id="ARBA00023242"/>
    </source>
</evidence>
<dbReference type="FunFam" id="1.10.10.10:FF:000214">
    <property type="entry name" value="Methylated-DNA--protein-cysteine methyltransferase"/>
    <property type="match status" value="1"/>
</dbReference>
<reference evidence="24" key="1">
    <citation type="submission" date="2018-12" db="EMBL/GenBank/DDBJ databases">
        <authorList>
            <person name="Yazar S."/>
        </authorList>
    </citation>
    <scope>NUCLEOTIDE SEQUENCE [LARGE SCALE GENOMIC DNA]</scope>
</reference>
<dbReference type="Gene3D" id="3.30.160.70">
    <property type="entry name" value="Methylated DNA-protein cysteine methyltransferase domain"/>
    <property type="match status" value="1"/>
</dbReference>
<dbReference type="PANTHER" id="PTHR46460">
    <property type="entry name" value="METHYLATED-DNA--PROTEIN-CYSTEINE METHYLTRANSFERASE"/>
    <property type="match status" value="1"/>
</dbReference>
<gene>
    <name evidence="23" type="primary">MGMT</name>
</gene>
<dbReference type="PROSITE" id="PS00374">
    <property type="entry name" value="MGMT"/>
    <property type="match status" value="1"/>
</dbReference>
<dbReference type="Pfam" id="PF02870">
    <property type="entry name" value="Methyltransf_1N"/>
    <property type="match status" value="1"/>
</dbReference>
<dbReference type="Ensembl" id="ENSVURT00010015512.1">
    <property type="protein sequence ID" value="ENSVURP00010013625.1"/>
    <property type="gene ID" value="ENSVURG00010010439.1"/>
</dbReference>
<dbReference type="Proteomes" id="UP000314987">
    <property type="component" value="Unassembled WGS sequence"/>
</dbReference>
<comment type="function">
    <text evidence="3">Involved in the cellular defense against the biological effects of O6-methylguanine (O6-MeG) and O4-methylthymine (O4-MeT) in DNA. Repairs the methylated nucleobase in DNA by stoichiometrically transferring the methyl group to a cysteine residue in the enzyme. This is a suicide reaction: the enzyme is irreversibly inactivated.</text>
</comment>
<proteinExistence type="inferred from homology"/>
<dbReference type="GO" id="GO:0046872">
    <property type="term" value="F:metal ion binding"/>
    <property type="evidence" value="ECO:0007669"/>
    <property type="project" value="UniProtKB-KW"/>
</dbReference>
<evidence type="ECO:0000256" key="1">
    <source>
        <dbReference type="ARBA" id="ARBA00001286"/>
    </source>
</evidence>
<comment type="similarity">
    <text evidence="5">Belongs to the MGMT family.</text>
</comment>
<evidence type="ECO:0000259" key="21">
    <source>
        <dbReference type="Pfam" id="PF01035"/>
    </source>
</evidence>
<dbReference type="GO" id="GO:0003677">
    <property type="term" value="F:DNA binding"/>
    <property type="evidence" value="ECO:0007669"/>
    <property type="project" value="UniProtKB-KW"/>
</dbReference>
<reference evidence="23" key="3">
    <citation type="submission" date="2025-09" db="UniProtKB">
        <authorList>
            <consortium name="Ensembl"/>
        </authorList>
    </citation>
    <scope>IDENTIFICATION</scope>
</reference>
<keyword evidence="12" id="KW-0227">DNA damage</keyword>
<feature type="compositionally biased region" description="Pro residues" evidence="20">
    <location>
        <begin position="67"/>
        <end position="80"/>
    </location>
</feature>
<evidence type="ECO:0000256" key="2">
    <source>
        <dbReference type="ARBA" id="ARBA00001947"/>
    </source>
</evidence>
<evidence type="ECO:0000256" key="18">
    <source>
        <dbReference type="ARBA" id="ARBA00031621"/>
    </source>
</evidence>
<comment type="catalytic activity">
    <reaction evidence="19">
        <text>a 6-O-methyl-2'-deoxyguanosine in DNA + L-cysteinyl-[protein] = S-methyl-L-cysteinyl-[protein] + a 2'-deoxyguanosine in DNA</text>
        <dbReference type="Rhea" id="RHEA:24000"/>
        <dbReference type="Rhea" id="RHEA-COMP:10131"/>
        <dbReference type="Rhea" id="RHEA-COMP:10132"/>
        <dbReference type="Rhea" id="RHEA-COMP:11367"/>
        <dbReference type="Rhea" id="RHEA-COMP:11368"/>
        <dbReference type="ChEBI" id="CHEBI:29950"/>
        <dbReference type="ChEBI" id="CHEBI:82612"/>
        <dbReference type="ChEBI" id="CHEBI:85445"/>
        <dbReference type="ChEBI" id="CHEBI:85448"/>
        <dbReference type="EC" id="2.1.1.63"/>
    </reaction>
</comment>
<keyword evidence="9" id="KW-0489">Methyltransferase</keyword>
<evidence type="ECO:0000256" key="9">
    <source>
        <dbReference type="ARBA" id="ARBA00022603"/>
    </source>
</evidence>
<dbReference type="InterPro" id="IPR008332">
    <property type="entry name" value="MethylG_MeTrfase_N"/>
</dbReference>
<evidence type="ECO:0000256" key="13">
    <source>
        <dbReference type="ARBA" id="ARBA00022833"/>
    </source>
</evidence>
<dbReference type="Pfam" id="PF01035">
    <property type="entry name" value="DNA_binding_1"/>
    <property type="match status" value="1"/>
</dbReference>
<dbReference type="InterPro" id="IPR036631">
    <property type="entry name" value="MGMT_N_sf"/>
</dbReference>
<keyword evidence="14" id="KW-0238">DNA-binding</keyword>
<dbReference type="SUPFAM" id="SSF53155">
    <property type="entry name" value="Methylated DNA-protein cysteine methyltransferase domain"/>
    <property type="match status" value="1"/>
</dbReference>
<feature type="region of interest" description="Disordered" evidence="20">
    <location>
        <begin position="64"/>
        <end position="84"/>
    </location>
</feature>
<evidence type="ECO:0000256" key="15">
    <source>
        <dbReference type="ARBA" id="ARBA00023204"/>
    </source>
</evidence>
<evidence type="ECO:0000256" key="5">
    <source>
        <dbReference type="ARBA" id="ARBA00008711"/>
    </source>
</evidence>
<dbReference type="GO" id="GO:0006281">
    <property type="term" value="P:DNA repair"/>
    <property type="evidence" value="ECO:0007669"/>
    <property type="project" value="UniProtKB-KW"/>
</dbReference>
<keyword evidence="8" id="KW-0597">Phosphoprotein</keyword>
<evidence type="ECO:0000259" key="22">
    <source>
        <dbReference type="Pfam" id="PF02870"/>
    </source>
</evidence>
<dbReference type="SUPFAM" id="SSF46767">
    <property type="entry name" value="Methylated DNA-protein cysteine methyltransferase, C-terminal domain"/>
    <property type="match status" value="1"/>
</dbReference>
<keyword evidence="13" id="KW-0862">Zinc</keyword>
<evidence type="ECO:0000256" key="7">
    <source>
        <dbReference type="ARBA" id="ARBA00015377"/>
    </source>
</evidence>
<feature type="domain" description="Methylated-DNA-[protein]-cysteine S-methyltransferase DNA binding" evidence="21">
    <location>
        <begin position="126"/>
        <end position="204"/>
    </location>
</feature>
<dbReference type="InterPro" id="IPR036388">
    <property type="entry name" value="WH-like_DNA-bd_sf"/>
</dbReference>
<dbReference type="GO" id="GO:0003908">
    <property type="term" value="F:methylated-DNA-[protein]-cysteine S-methyltransferase activity"/>
    <property type="evidence" value="ECO:0007669"/>
    <property type="project" value="UniProtKB-EC"/>
</dbReference>
<dbReference type="EC" id="2.1.1.63" evidence="6"/>
<evidence type="ECO:0000313" key="23">
    <source>
        <dbReference type="Ensembl" id="ENSVURP00010013625.1"/>
    </source>
</evidence>
<dbReference type="GO" id="GO:0005654">
    <property type="term" value="C:nucleoplasm"/>
    <property type="evidence" value="ECO:0007669"/>
    <property type="project" value="TreeGrafter"/>
</dbReference>
<dbReference type="FunFam" id="3.30.160.70:FF:000001">
    <property type="entry name" value="Methylated-DNA--protein-cysteine methyltransferase"/>
    <property type="match status" value="1"/>
</dbReference>
<dbReference type="CDD" id="cd06445">
    <property type="entry name" value="ATase"/>
    <property type="match status" value="1"/>
</dbReference>
<evidence type="ECO:0000256" key="11">
    <source>
        <dbReference type="ARBA" id="ARBA00022723"/>
    </source>
</evidence>
<evidence type="ECO:0000313" key="24">
    <source>
        <dbReference type="Proteomes" id="UP000314987"/>
    </source>
</evidence>
<evidence type="ECO:0000256" key="20">
    <source>
        <dbReference type="SAM" id="MobiDB-lite"/>
    </source>
</evidence>
<reference evidence="23" key="2">
    <citation type="submission" date="2025-08" db="UniProtKB">
        <authorList>
            <consortium name="Ensembl"/>
        </authorList>
    </citation>
    <scope>IDENTIFICATION</scope>
</reference>
<comment type="subcellular location">
    <subcellularLocation>
        <location evidence="4">Nucleus</location>
    </subcellularLocation>
</comment>
<sequence>ASWLMDTPVVIAPALTSFGELNSTMLLLRMMGSACRMKYKFLESPLGRIEISGCEAGVHRIKGNDLSPPPALPPPPPPACRGPEETTAALDECAAWLAAYFHAPETVEDLPLPAFHHPIFQQDSFRRQVLWKLMAAVKVGDTVSYQQLAALVGKSGAARAVGGAMRDNPIPIIIPCHRVICSSGKIGNYTGGVGIKEWLLDHEKRVKGKPLLPPGPAQSIASQPDHTMHACTGRI</sequence>
<evidence type="ECO:0000256" key="10">
    <source>
        <dbReference type="ARBA" id="ARBA00022679"/>
    </source>
</evidence>
<name>A0A4X2KWA6_VOMUR</name>